<feature type="non-terminal residue" evidence="4">
    <location>
        <position position="177"/>
    </location>
</feature>
<evidence type="ECO:0000313" key="5">
    <source>
        <dbReference type="Proteomes" id="UP000184300"/>
    </source>
</evidence>
<dbReference type="GeneID" id="34462832"/>
<name>A0A1L9VJS5_ASPGL</name>
<keyword evidence="1" id="KW-0677">Repeat</keyword>
<evidence type="ECO:0000256" key="3">
    <source>
        <dbReference type="PROSITE-ProRule" id="PRU00023"/>
    </source>
</evidence>
<reference evidence="5" key="1">
    <citation type="journal article" date="2017" name="Genome Biol.">
        <title>Comparative genomics reveals high biological diversity and specific adaptations in the industrially and medically important fungal genus Aspergillus.</title>
        <authorList>
            <person name="de Vries R.P."/>
            <person name="Riley R."/>
            <person name="Wiebenga A."/>
            <person name="Aguilar-Osorio G."/>
            <person name="Amillis S."/>
            <person name="Uchima C.A."/>
            <person name="Anderluh G."/>
            <person name="Asadollahi M."/>
            <person name="Askin M."/>
            <person name="Barry K."/>
            <person name="Battaglia E."/>
            <person name="Bayram O."/>
            <person name="Benocci T."/>
            <person name="Braus-Stromeyer S.A."/>
            <person name="Caldana C."/>
            <person name="Canovas D."/>
            <person name="Cerqueira G.C."/>
            <person name="Chen F."/>
            <person name="Chen W."/>
            <person name="Choi C."/>
            <person name="Clum A."/>
            <person name="Dos Santos R.A."/>
            <person name="Damasio A.R."/>
            <person name="Diallinas G."/>
            <person name="Emri T."/>
            <person name="Fekete E."/>
            <person name="Flipphi M."/>
            <person name="Freyberg S."/>
            <person name="Gallo A."/>
            <person name="Gournas C."/>
            <person name="Habgood R."/>
            <person name="Hainaut M."/>
            <person name="Harispe M.L."/>
            <person name="Henrissat B."/>
            <person name="Hilden K.S."/>
            <person name="Hope R."/>
            <person name="Hossain A."/>
            <person name="Karabika E."/>
            <person name="Karaffa L."/>
            <person name="Karanyi Z."/>
            <person name="Krasevec N."/>
            <person name="Kuo A."/>
            <person name="Kusch H."/>
            <person name="LaButti K."/>
            <person name="Lagendijk E.L."/>
            <person name="Lapidus A."/>
            <person name="Levasseur A."/>
            <person name="Lindquist E."/>
            <person name="Lipzen A."/>
            <person name="Logrieco A.F."/>
            <person name="MacCabe A."/>
            <person name="Maekelae M.R."/>
            <person name="Malavazi I."/>
            <person name="Melin P."/>
            <person name="Meyer V."/>
            <person name="Mielnichuk N."/>
            <person name="Miskei M."/>
            <person name="Molnar A.P."/>
            <person name="Mule G."/>
            <person name="Ngan C.Y."/>
            <person name="Orejas M."/>
            <person name="Orosz E."/>
            <person name="Ouedraogo J.P."/>
            <person name="Overkamp K.M."/>
            <person name="Park H.-S."/>
            <person name="Perrone G."/>
            <person name="Piumi F."/>
            <person name="Punt P.J."/>
            <person name="Ram A.F."/>
            <person name="Ramon A."/>
            <person name="Rauscher S."/>
            <person name="Record E."/>
            <person name="Riano-Pachon D.M."/>
            <person name="Robert V."/>
            <person name="Roehrig J."/>
            <person name="Ruller R."/>
            <person name="Salamov A."/>
            <person name="Salih N.S."/>
            <person name="Samson R.A."/>
            <person name="Sandor E."/>
            <person name="Sanguinetti M."/>
            <person name="Schuetze T."/>
            <person name="Sepcic K."/>
            <person name="Shelest E."/>
            <person name="Sherlock G."/>
            <person name="Sophianopoulou V."/>
            <person name="Squina F.M."/>
            <person name="Sun H."/>
            <person name="Susca A."/>
            <person name="Todd R.B."/>
            <person name="Tsang A."/>
            <person name="Unkles S.E."/>
            <person name="van de Wiele N."/>
            <person name="van Rossen-Uffink D."/>
            <person name="Oliveira J.V."/>
            <person name="Vesth T.C."/>
            <person name="Visser J."/>
            <person name="Yu J.-H."/>
            <person name="Zhou M."/>
            <person name="Andersen M.R."/>
            <person name="Archer D.B."/>
            <person name="Baker S.E."/>
            <person name="Benoit I."/>
            <person name="Brakhage A.A."/>
            <person name="Braus G.H."/>
            <person name="Fischer R."/>
            <person name="Frisvad J.C."/>
            <person name="Goldman G.H."/>
            <person name="Houbraken J."/>
            <person name="Oakley B."/>
            <person name="Pocsi I."/>
            <person name="Scazzocchio C."/>
            <person name="Seiboth B."/>
            <person name="vanKuyk P.A."/>
            <person name="Wortman J."/>
            <person name="Dyer P.S."/>
            <person name="Grigoriev I.V."/>
        </authorList>
    </citation>
    <scope>NUCLEOTIDE SEQUENCE [LARGE SCALE GENOMIC DNA]</scope>
    <source>
        <strain evidence="5">CBS 516.65</strain>
    </source>
</reference>
<feature type="repeat" description="ANK" evidence="3">
    <location>
        <begin position="1"/>
        <end position="28"/>
    </location>
</feature>
<dbReference type="PANTHER" id="PTHR24201">
    <property type="entry name" value="ANK_REP_REGION DOMAIN-CONTAINING PROTEIN"/>
    <property type="match status" value="1"/>
</dbReference>
<dbReference type="Gene3D" id="1.25.40.20">
    <property type="entry name" value="Ankyrin repeat-containing domain"/>
    <property type="match status" value="1"/>
</dbReference>
<dbReference type="RefSeq" id="XP_022400876.1">
    <property type="nucleotide sequence ID" value="XM_022546571.1"/>
</dbReference>
<dbReference type="GO" id="GO:0005634">
    <property type="term" value="C:nucleus"/>
    <property type="evidence" value="ECO:0007669"/>
    <property type="project" value="TreeGrafter"/>
</dbReference>
<keyword evidence="5" id="KW-1185">Reference proteome</keyword>
<evidence type="ECO:0000256" key="2">
    <source>
        <dbReference type="ARBA" id="ARBA00023043"/>
    </source>
</evidence>
<dbReference type="EMBL" id="KV878897">
    <property type="protein sequence ID" value="OJJ84178.1"/>
    <property type="molecule type" value="Genomic_DNA"/>
</dbReference>
<organism evidence="4 5">
    <name type="scientific">Aspergillus glaucus CBS 516.65</name>
    <dbReference type="NCBI Taxonomy" id="1160497"/>
    <lineage>
        <taxon>Eukaryota</taxon>
        <taxon>Fungi</taxon>
        <taxon>Dikarya</taxon>
        <taxon>Ascomycota</taxon>
        <taxon>Pezizomycotina</taxon>
        <taxon>Eurotiomycetes</taxon>
        <taxon>Eurotiomycetidae</taxon>
        <taxon>Eurotiales</taxon>
        <taxon>Aspergillaceae</taxon>
        <taxon>Aspergillus</taxon>
        <taxon>Aspergillus subgen. Aspergillus</taxon>
    </lineage>
</organism>
<evidence type="ECO:0000313" key="4">
    <source>
        <dbReference type="EMBL" id="OJJ84178.1"/>
    </source>
</evidence>
<dbReference type="SUPFAM" id="SSF48403">
    <property type="entry name" value="Ankyrin repeat"/>
    <property type="match status" value="1"/>
</dbReference>
<sequence>MSVAAANGHEGTVKLLFETGVNPDARDSSGFCALLDTAAYHHTRMVKLLLDWNSDPNTMDYKCRTPLYWAVWNENEEMMELLLQKALSLPNWNLARDYYQMLRREASQEVSDCCWREGQNGRSPLSWAGTGEAGVEPDSKSNCGRIPLSFAVALSSDCEQIVQLLLQSGKVDPDSKD</sequence>
<dbReference type="InterPro" id="IPR050776">
    <property type="entry name" value="Ank_Repeat/CDKN_Inhibitor"/>
</dbReference>
<dbReference type="AlphaFoldDB" id="A0A1L9VJS5"/>
<dbReference type="PANTHER" id="PTHR24201:SF16">
    <property type="entry name" value="ANKYRIN-1-LIKE-RELATED"/>
    <property type="match status" value="1"/>
</dbReference>
<accession>A0A1L9VJS5</accession>
<keyword evidence="2 3" id="KW-0040">ANK repeat</keyword>
<protein>
    <submittedName>
        <fullName evidence="4">Uncharacterized protein</fullName>
    </submittedName>
</protein>
<dbReference type="STRING" id="1160497.A0A1L9VJS5"/>
<dbReference type="SMART" id="SM00248">
    <property type="entry name" value="ANK"/>
    <property type="match status" value="4"/>
</dbReference>
<dbReference type="InterPro" id="IPR002110">
    <property type="entry name" value="Ankyrin_rpt"/>
</dbReference>
<dbReference type="InterPro" id="IPR036770">
    <property type="entry name" value="Ankyrin_rpt-contain_sf"/>
</dbReference>
<proteinExistence type="predicted"/>
<evidence type="ECO:0000256" key="1">
    <source>
        <dbReference type="ARBA" id="ARBA00022737"/>
    </source>
</evidence>
<gene>
    <name evidence="4" type="ORF">ASPGLDRAFT_46995</name>
</gene>
<dbReference type="PROSITE" id="PS50088">
    <property type="entry name" value="ANK_REPEAT"/>
    <property type="match status" value="1"/>
</dbReference>
<dbReference type="Proteomes" id="UP000184300">
    <property type="component" value="Unassembled WGS sequence"/>
</dbReference>
<dbReference type="VEuPathDB" id="FungiDB:ASPGLDRAFT_46995"/>
<dbReference type="OrthoDB" id="20872at2759"/>
<dbReference type="Pfam" id="PF12796">
    <property type="entry name" value="Ank_2"/>
    <property type="match status" value="1"/>
</dbReference>
<dbReference type="Pfam" id="PF00023">
    <property type="entry name" value="Ank"/>
    <property type="match status" value="1"/>
</dbReference>